<evidence type="ECO:0000313" key="3">
    <source>
        <dbReference type="EMBL" id="MBC5842093.1"/>
    </source>
</evidence>
<evidence type="ECO:0000256" key="1">
    <source>
        <dbReference type="ARBA" id="ARBA00022801"/>
    </source>
</evidence>
<accession>A0ABR7J9N3</accession>
<dbReference type="InterPro" id="IPR049492">
    <property type="entry name" value="BD-FAE-like_dom"/>
</dbReference>
<protein>
    <submittedName>
        <fullName evidence="3">Alpha/beta hydrolase</fullName>
    </submittedName>
</protein>
<proteinExistence type="predicted"/>
<evidence type="ECO:0000313" key="4">
    <source>
        <dbReference type="Proteomes" id="UP000629963"/>
    </source>
</evidence>
<gene>
    <name evidence="3" type="ORF">H8R23_11810</name>
</gene>
<sequence length="322" mass="36279">MKGCTLYKKIFFQLILIGSSFFCYSQNKIQRDTSYTVASTYNKLIKKYPDINVVSKQIENSITEETEVIYKKIGNRILRLDAYYSSFPDKHPAVLLIHGGGWKSGDKSMMSPMAAKLAANGYSCFTIEYRLSPEAKYPSAIYDVKSAIQFVKSNAAKFNVDTTRVAVLGCSSGGQMAALVGTTNKNKEFEDKIDLKSKVSTTIQAIVNIDGILAFKHPESNEGEMAALWLGGTYDEKSYVWNDASALNHVDEKAPPILFINSSFDRFHAGRDDMISILNRNNIYSEVKTIVGSPHSFWLFDPWFEQTVEYTTQFLQTIFKKI</sequence>
<name>A0ABR7J9N3_9FLAO</name>
<dbReference type="RefSeq" id="WP_187010593.1">
    <property type="nucleotide sequence ID" value="NZ_JACRUI010000004.1"/>
</dbReference>
<dbReference type="SUPFAM" id="SSF53474">
    <property type="entry name" value="alpha/beta-Hydrolases"/>
    <property type="match status" value="1"/>
</dbReference>
<dbReference type="PANTHER" id="PTHR48081">
    <property type="entry name" value="AB HYDROLASE SUPERFAMILY PROTEIN C4A8.06C"/>
    <property type="match status" value="1"/>
</dbReference>
<reference evidence="3 4" key="1">
    <citation type="submission" date="2020-08" db="EMBL/GenBank/DDBJ databases">
        <title>Description of novel Flavobacterium F-380 isolate.</title>
        <authorList>
            <person name="Saticioglu I.B."/>
            <person name="Duman M."/>
            <person name="Altun S."/>
        </authorList>
    </citation>
    <scope>NUCLEOTIDE SEQUENCE [LARGE SCALE GENOMIC DNA]</scope>
    <source>
        <strain evidence="3 4">F-380</strain>
    </source>
</reference>
<feature type="domain" description="BD-FAE-like" evidence="2">
    <location>
        <begin position="88"/>
        <end position="266"/>
    </location>
</feature>
<dbReference type="InterPro" id="IPR050300">
    <property type="entry name" value="GDXG_lipolytic_enzyme"/>
</dbReference>
<dbReference type="PANTHER" id="PTHR48081:SF13">
    <property type="entry name" value="ALPHA_BETA HYDROLASE"/>
    <property type="match status" value="1"/>
</dbReference>
<dbReference type="EMBL" id="JACRUJ010000004">
    <property type="protein sequence ID" value="MBC5842093.1"/>
    <property type="molecule type" value="Genomic_DNA"/>
</dbReference>
<dbReference type="Gene3D" id="3.40.50.1820">
    <property type="entry name" value="alpha/beta hydrolase"/>
    <property type="match status" value="1"/>
</dbReference>
<keyword evidence="1 3" id="KW-0378">Hydrolase</keyword>
<dbReference type="GO" id="GO:0016787">
    <property type="term" value="F:hydrolase activity"/>
    <property type="evidence" value="ECO:0007669"/>
    <property type="project" value="UniProtKB-KW"/>
</dbReference>
<dbReference type="InterPro" id="IPR029058">
    <property type="entry name" value="AB_hydrolase_fold"/>
</dbReference>
<keyword evidence="4" id="KW-1185">Reference proteome</keyword>
<dbReference type="Pfam" id="PF20434">
    <property type="entry name" value="BD-FAE"/>
    <property type="match status" value="1"/>
</dbReference>
<comment type="caution">
    <text evidence="3">The sequence shown here is derived from an EMBL/GenBank/DDBJ whole genome shotgun (WGS) entry which is preliminary data.</text>
</comment>
<dbReference type="Proteomes" id="UP000629963">
    <property type="component" value="Unassembled WGS sequence"/>
</dbReference>
<organism evidence="3 4">
    <name type="scientific">Flavobacterium kayseriense</name>
    <dbReference type="NCBI Taxonomy" id="2764714"/>
    <lineage>
        <taxon>Bacteria</taxon>
        <taxon>Pseudomonadati</taxon>
        <taxon>Bacteroidota</taxon>
        <taxon>Flavobacteriia</taxon>
        <taxon>Flavobacteriales</taxon>
        <taxon>Flavobacteriaceae</taxon>
        <taxon>Flavobacterium</taxon>
    </lineage>
</organism>
<evidence type="ECO:0000259" key="2">
    <source>
        <dbReference type="Pfam" id="PF20434"/>
    </source>
</evidence>